<protein>
    <submittedName>
        <fullName evidence="1">Uncharacterized protein</fullName>
    </submittedName>
</protein>
<reference evidence="1" key="2">
    <citation type="journal article" date="2021" name="PeerJ">
        <title>Extensive microbial diversity within the chicken gut microbiome revealed by metagenomics and culture.</title>
        <authorList>
            <person name="Gilroy R."/>
            <person name="Ravi A."/>
            <person name="Getino M."/>
            <person name="Pursley I."/>
            <person name="Horton D.L."/>
            <person name="Alikhan N.F."/>
            <person name="Baker D."/>
            <person name="Gharbi K."/>
            <person name="Hall N."/>
            <person name="Watson M."/>
            <person name="Adriaenssens E.M."/>
            <person name="Foster-Nyarko E."/>
            <person name="Jarju S."/>
            <person name="Secka A."/>
            <person name="Antonio M."/>
            <person name="Oren A."/>
            <person name="Chaudhuri R.R."/>
            <person name="La Ragione R."/>
            <person name="Hildebrand F."/>
            <person name="Pallen M.J."/>
        </authorList>
    </citation>
    <scope>NUCLEOTIDE SEQUENCE</scope>
    <source>
        <strain evidence="1">CHK152-2994</strain>
    </source>
</reference>
<dbReference type="EMBL" id="DVJO01000086">
    <property type="protein sequence ID" value="HIS82739.1"/>
    <property type="molecule type" value="Genomic_DNA"/>
</dbReference>
<dbReference type="AlphaFoldDB" id="A0A9D1FV85"/>
<reference evidence="1" key="1">
    <citation type="submission" date="2020-10" db="EMBL/GenBank/DDBJ databases">
        <authorList>
            <person name="Gilroy R."/>
        </authorList>
    </citation>
    <scope>NUCLEOTIDE SEQUENCE</scope>
    <source>
        <strain evidence="1">CHK152-2994</strain>
    </source>
</reference>
<dbReference type="Proteomes" id="UP000824139">
    <property type="component" value="Unassembled WGS sequence"/>
</dbReference>
<accession>A0A9D1FV85</accession>
<sequence length="120" mass="13345">MNIQNSPSSQSFGCKLPTMAVLESTTGHMFKQVSQSDRVNLIKNVLKMEKRDINDLNRDPLCGFLCLISSGKILLDKNPMLQKPVNKLLEIMKIDKTGETTKAVAESIVNKLGKEINLNV</sequence>
<evidence type="ECO:0000313" key="1">
    <source>
        <dbReference type="EMBL" id="HIS82739.1"/>
    </source>
</evidence>
<gene>
    <name evidence="1" type="ORF">IAD41_03950</name>
</gene>
<proteinExistence type="predicted"/>
<evidence type="ECO:0000313" key="2">
    <source>
        <dbReference type="Proteomes" id="UP000824139"/>
    </source>
</evidence>
<comment type="caution">
    <text evidence="1">The sequence shown here is derived from an EMBL/GenBank/DDBJ whole genome shotgun (WGS) entry which is preliminary data.</text>
</comment>
<organism evidence="1 2">
    <name type="scientific">Candidatus Scatenecus faecavium</name>
    <dbReference type="NCBI Taxonomy" id="2840915"/>
    <lineage>
        <taxon>Bacteria</taxon>
        <taxon>Candidatus Scatenecus</taxon>
    </lineage>
</organism>
<name>A0A9D1FV85_9BACT</name>